<sequence length="415" mass="46131">MSGISGSNTYYPLITTYKPRILLSYAPDHQDHQPPMSLLDAPYRFTSLQKSLFAVAGLVLFLAVWWLLAEQLSVQSPVGFQNSRMPSSLSTDPDSIALRKELLLKDSIAYADAREFKKVYPLLAPPLKVFGAFPELINPADGSINKSLLTHARVSVWRNLQGYFWAVFFALLIGIPIAISPVAKAMFSRQIDTLRYVPLTALTPLFLILFRPESSEAMKVSFLAFGILVYLLPVVMQRLWETEDVYLKTAYTLGASDWQLVKSVYVPAVLSKLIDDIRVLTAISWTYIIIAEVYYRDDGLGSLSYILGRQGNVAGVFAVLITIVIIGYCQDQLFAYMNRRLFPYRDVKAVSPGLKETRTGFLIILGVVMGYLLLTALTGSIPILGLIVAVIVAAAVLMIIYGEVRLRTAKPETAN</sequence>
<evidence type="ECO:0000259" key="8">
    <source>
        <dbReference type="PROSITE" id="PS50928"/>
    </source>
</evidence>
<protein>
    <submittedName>
        <fullName evidence="9">ABC transporter permease subunit</fullName>
    </submittedName>
</protein>
<dbReference type="Pfam" id="PF00528">
    <property type="entry name" value="BPD_transp_1"/>
    <property type="match status" value="1"/>
</dbReference>
<comment type="similarity">
    <text evidence="7">Belongs to the binding-protein-dependent transport system permease family.</text>
</comment>
<dbReference type="CDD" id="cd06261">
    <property type="entry name" value="TM_PBP2"/>
    <property type="match status" value="1"/>
</dbReference>
<evidence type="ECO:0000256" key="2">
    <source>
        <dbReference type="ARBA" id="ARBA00022448"/>
    </source>
</evidence>
<keyword evidence="4 7" id="KW-0812">Transmembrane</keyword>
<proteinExistence type="inferred from homology"/>
<gene>
    <name evidence="9" type="ORF">FUA23_01360</name>
</gene>
<organism evidence="9 10">
    <name type="scientific">Neolewinella aurantiaca</name>
    <dbReference type="NCBI Taxonomy" id="2602767"/>
    <lineage>
        <taxon>Bacteria</taxon>
        <taxon>Pseudomonadati</taxon>
        <taxon>Bacteroidota</taxon>
        <taxon>Saprospiria</taxon>
        <taxon>Saprospirales</taxon>
        <taxon>Lewinellaceae</taxon>
        <taxon>Neolewinella</taxon>
    </lineage>
</organism>
<evidence type="ECO:0000256" key="5">
    <source>
        <dbReference type="ARBA" id="ARBA00022989"/>
    </source>
</evidence>
<feature type="transmembrane region" description="Helical" evidence="7">
    <location>
        <begin position="359"/>
        <end position="377"/>
    </location>
</feature>
<dbReference type="Gene3D" id="1.10.3720.10">
    <property type="entry name" value="MetI-like"/>
    <property type="match status" value="1"/>
</dbReference>
<reference evidence="9 10" key="1">
    <citation type="submission" date="2019-08" db="EMBL/GenBank/DDBJ databases">
        <title>Lewinella sp. strain SSH13 Genome sequencing and assembly.</title>
        <authorList>
            <person name="Kim I."/>
        </authorList>
    </citation>
    <scope>NUCLEOTIDE SEQUENCE [LARGE SCALE GENOMIC DNA]</scope>
    <source>
        <strain evidence="9 10">SSH13</strain>
    </source>
</reference>
<dbReference type="PANTHER" id="PTHR30151:SF0">
    <property type="entry name" value="ABC TRANSPORTER PERMEASE PROTEIN MJ0413-RELATED"/>
    <property type="match status" value="1"/>
</dbReference>
<comment type="caution">
    <text evidence="9">The sequence shown here is derived from an EMBL/GenBank/DDBJ whole genome shotgun (WGS) entry which is preliminary data.</text>
</comment>
<evidence type="ECO:0000256" key="6">
    <source>
        <dbReference type="ARBA" id="ARBA00023136"/>
    </source>
</evidence>
<dbReference type="EMBL" id="VOXD01000002">
    <property type="protein sequence ID" value="TXF91373.1"/>
    <property type="molecule type" value="Genomic_DNA"/>
</dbReference>
<evidence type="ECO:0000256" key="3">
    <source>
        <dbReference type="ARBA" id="ARBA00022475"/>
    </source>
</evidence>
<dbReference type="GO" id="GO:0005886">
    <property type="term" value="C:plasma membrane"/>
    <property type="evidence" value="ECO:0007669"/>
    <property type="project" value="UniProtKB-SubCell"/>
</dbReference>
<dbReference type="InterPro" id="IPR035906">
    <property type="entry name" value="MetI-like_sf"/>
</dbReference>
<evidence type="ECO:0000313" key="9">
    <source>
        <dbReference type="EMBL" id="TXF91373.1"/>
    </source>
</evidence>
<evidence type="ECO:0000256" key="4">
    <source>
        <dbReference type="ARBA" id="ARBA00022692"/>
    </source>
</evidence>
<accession>A0A5C7FXZ2</accession>
<keyword evidence="10" id="KW-1185">Reference proteome</keyword>
<feature type="transmembrane region" description="Helical" evidence="7">
    <location>
        <begin position="383"/>
        <end position="401"/>
    </location>
</feature>
<dbReference type="GO" id="GO:0055085">
    <property type="term" value="P:transmembrane transport"/>
    <property type="evidence" value="ECO:0007669"/>
    <property type="project" value="InterPro"/>
</dbReference>
<dbReference type="Proteomes" id="UP000321907">
    <property type="component" value="Unassembled WGS sequence"/>
</dbReference>
<dbReference type="OrthoDB" id="9804353at2"/>
<dbReference type="InterPro" id="IPR000515">
    <property type="entry name" value="MetI-like"/>
</dbReference>
<name>A0A5C7FXZ2_9BACT</name>
<dbReference type="PANTHER" id="PTHR30151">
    <property type="entry name" value="ALKANE SULFONATE ABC TRANSPORTER-RELATED, MEMBRANE SUBUNIT"/>
    <property type="match status" value="1"/>
</dbReference>
<dbReference type="PROSITE" id="PS50928">
    <property type="entry name" value="ABC_TM1"/>
    <property type="match status" value="1"/>
</dbReference>
<feature type="transmembrane region" description="Helical" evidence="7">
    <location>
        <begin position="194"/>
        <end position="210"/>
    </location>
</feature>
<comment type="subcellular location">
    <subcellularLocation>
        <location evidence="1 7">Cell membrane</location>
        <topology evidence="1 7">Multi-pass membrane protein</topology>
    </subcellularLocation>
</comment>
<keyword evidence="2 7" id="KW-0813">Transport</keyword>
<dbReference type="AlphaFoldDB" id="A0A5C7FXZ2"/>
<keyword evidence="6 7" id="KW-0472">Membrane</keyword>
<feature type="domain" description="ABC transmembrane type-1" evidence="8">
    <location>
        <begin position="156"/>
        <end position="334"/>
    </location>
</feature>
<feature type="transmembrane region" description="Helical" evidence="7">
    <location>
        <begin position="51"/>
        <end position="68"/>
    </location>
</feature>
<keyword evidence="3" id="KW-1003">Cell membrane</keyword>
<feature type="transmembrane region" description="Helical" evidence="7">
    <location>
        <begin position="163"/>
        <end position="182"/>
    </location>
</feature>
<evidence type="ECO:0000256" key="1">
    <source>
        <dbReference type="ARBA" id="ARBA00004651"/>
    </source>
</evidence>
<evidence type="ECO:0000313" key="10">
    <source>
        <dbReference type="Proteomes" id="UP000321907"/>
    </source>
</evidence>
<feature type="transmembrane region" description="Helical" evidence="7">
    <location>
        <begin position="315"/>
        <end position="338"/>
    </location>
</feature>
<dbReference type="SUPFAM" id="SSF161098">
    <property type="entry name" value="MetI-like"/>
    <property type="match status" value="1"/>
</dbReference>
<evidence type="ECO:0000256" key="7">
    <source>
        <dbReference type="RuleBase" id="RU363032"/>
    </source>
</evidence>
<feature type="transmembrane region" description="Helical" evidence="7">
    <location>
        <begin position="222"/>
        <end position="240"/>
    </location>
</feature>
<keyword evidence="5 7" id="KW-1133">Transmembrane helix</keyword>